<dbReference type="InterPro" id="IPR036770">
    <property type="entry name" value="Ankyrin_rpt-contain_sf"/>
</dbReference>
<dbReference type="PANTHER" id="PTHR24134">
    <property type="entry name" value="ANKYRIN REPEAT-CONTAINING PROTEIN DDB_G0279043"/>
    <property type="match status" value="1"/>
</dbReference>
<dbReference type="AlphaFoldDB" id="A0AA37P0H4"/>
<keyword evidence="6" id="KW-1185">Reference proteome</keyword>
<dbReference type="Pfam" id="PF12796">
    <property type="entry name" value="Ank_2"/>
    <property type="match status" value="1"/>
</dbReference>
<name>A0AA37P0H4_9PEZI</name>
<dbReference type="Pfam" id="PF00023">
    <property type="entry name" value="Ank"/>
    <property type="match status" value="1"/>
</dbReference>
<feature type="repeat" description="ANK" evidence="3">
    <location>
        <begin position="53"/>
        <end position="88"/>
    </location>
</feature>
<dbReference type="PANTHER" id="PTHR24134:SF9">
    <property type="entry name" value="ANKYRIN REPEAT AND SOCS BOX PROTEIN 8"/>
    <property type="match status" value="1"/>
</dbReference>
<proteinExistence type="predicted"/>
<dbReference type="PROSITE" id="PS50088">
    <property type="entry name" value="ANK_REPEAT"/>
    <property type="match status" value="3"/>
</dbReference>
<dbReference type="Gene3D" id="1.25.40.20">
    <property type="entry name" value="Ankyrin repeat-containing domain"/>
    <property type="match status" value="1"/>
</dbReference>
<keyword evidence="2 3" id="KW-0040">ANK repeat</keyword>
<organism evidence="5 6">
    <name type="scientific">Colletotrichum spaethianum</name>
    <dbReference type="NCBI Taxonomy" id="700344"/>
    <lineage>
        <taxon>Eukaryota</taxon>
        <taxon>Fungi</taxon>
        <taxon>Dikarya</taxon>
        <taxon>Ascomycota</taxon>
        <taxon>Pezizomycotina</taxon>
        <taxon>Sordariomycetes</taxon>
        <taxon>Hypocreomycetidae</taxon>
        <taxon>Glomerellales</taxon>
        <taxon>Glomerellaceae</taxon>
        <taxon>Colletotrichum</taxon>
        <taxon>Colletotrichum spaethianum species complex</taxon>
    </lineage>
</organism>
<dbReference type="SMART" id="SM00248">
    <property type="entry name" value="ANK"/>
    <property type="match status" value="5"/>
</dbReference>
<sequence length="365" mass="41239">MSVSDAITQTRTDIDSLDGHGWCPLHWAIYLDDYTSFEVLLYRGASPKTETRSGWTPLHYAARYEPPGSVRMAEAVIDAGADVSAQVKNYRGNEGETAIIFAFDNPEMVELLLRHDSPFVVKTDTDWVCPLSYRARRTSNVDRWDPRRWDWERSLGLLCSAGLDLDLRSQQPGFDGRTPLHDTILWRNLALMELLIQRKARLDAIDKYGSGILHFAGQSANLDLIKVLQDAQIRGLNPDEANIAGDTPMKIMTARMYGSDERRQPGETRPSFEEWLAFKQLLQEIRDRNYDDSTTGGNRPDFLANSSHGSQPEDWTLGSDSVYQTAVQSFRSKPLSTTVDDAASVGISEDNHSDEDQYFNKFEGY</sequence>
<dbReference type="Proteomes" id="UP001055115">
    <property type="component" value="Unassembled WGS sequence"/>
</dbReference>
<evidence type="ECO:0000313" key="5">
    <source>
        <dbReference type="EMBL" id="GKT45620.1"/>
    </source>
</evidence>
<comment type="caution">
    <text evidence="5">The sequence shown here is derived from an EMBL/GenBank/DDBJ whole genome shotgun (WGS) entry which is preliminary data.</text>
</comment>
<evidence type="ECO:0000256" key="4">
    <source>
        <dbReference type="SAM" id="MobiDB-lite"/>
    </source>
</evidence>
<feature type="region of interest" description="Disordered" evidence="4">
    <location>
        <begin position="289"/>
        <end position="317"/>
    </location>
</feature>
<feature type="repeat" description="ANK" evidence="3">
    <location>
        <begin position="20"/>
        <end position="52"/>
    </location>
</feature>
<dbReference type="InterPro" id="IPR002110">
    <property type="entry name" value="Ankyrin_rpt"/>
</dbReference>
<feature type="region of interest" description="Disordered" evidence="4">
    <location>
        <begin position="333"/>
        <end position="365"/>
    </location>
</feature>
<protein>
    <submittedName>
        <fullName evidence="5">Ankyrin-1</fullName>
    </submittedName>
</protein>
<evidence type="ECO:0000256" key="2">
    <source>
        <dbReference type="ARBA" id="ARBA00023043"/>
    </source>
</evidence>
<dbReference type="PROSITE" id="PS50297">
    <property type="entry name" value="ANK_REP_REGION"/>
    <property type="match status" value="2"/>
</dbReference>
<keyword evidence="1" id="KW-0677">Repeat</keyword>
<feature type="repeat" description="ANK" evidence="3">
    <location>
        <begin position="175"/>
        <end position="207"/>
    </location>
</feature>
<accession>A0AA37P0H4</accession>
<reference evidence="5 6" key="1">
    <citation type="submission" date="2022-03" db="EMBL/GenBank/DDBJ databases">
        <title>Genome data of Colletotrichum spp.</title>
        <authorList>
            <person name="Utami Y.D."/>
            <person name="Hiruma K."/>
        </authorList>
    </citation>
    <scope>NUCLEOTIDE SEQUENCE [LARGE SCALE GENOMIC DNA]</scope>
    <source>
        <strain evidence="5 6">MAFF 239500</strain>
    </source>
</reference>
<dbReference type="GeneID" id="73326603"/>
<evidence type="ECO:0000313" key="6">
    <source>
        <dbReference type="Proteomes" id="UP001055115"/>
    </source>
</evidence>
<evidence type="ECO:0000256" key="1">
    <source>
        <dbReference type="ARBA" id="ARBA00022737"/>
    </source>
</evidence>
<evidence type="ECO:0000256" key="3">
    <source>
        <dbReference type="PROSITE-ProRule" id="PRU00023"/>
    </source>
</evidence>
<dbReference type="SUPFAM" id="SSF48403">
    <property type="entry name" value="Ankyrin repeat"/>
    <property type="match status" value="1"/>
</dbReference>
<gene>
    <name evidence="5" type="ORF">ColSpa_05801</name>
</gene>
<dbReference type="RefSeq" id="XP_049127970.1">
    <property type="nucleotide sequence ID" value="XM_049272013.1"/>
</dbReference>
<dbReference type="EMBL" id="BQXU01000013">
    <property type="protein sequence ID" value="GKT45620.1"/>
    <property type="molecule type" value="Genomic_DNA"/>
</dbReference>